<name>A0A6M3M0M7_9ZZZZ</name>
<organism evidence="1">
    <name type="scientific">viral metagenome</name>
    <dbReference type="NCBI Taxonomy" id="1070528"/>
    <lineage>
        <taxon>unclassified sequences</taxon>
        <taxon>metagenomes</taxon>
        <taxon>organismal metagenomes</taxon>
    </lineage>
</organism>
<dbReference type="EMBL" id="MT143704">
    <property type="protein sequence ID" value="QJB01038.1"/>
    <property type="molecule type" value="Genomic_DNA"/>
</dbReference>
<dbReference type="EMBL" id="MT143891">
    <property type="protein sequence ID" value="QJB04832.1"/>
    <property type="molecule type" value="Genomic_DNA"/>
</dbReference>
<sequence length="89" mass="10562">MTWFYWFETVKDLHRGLEALITELRDRRWADVQMGPMDSAFASILGLWWRTQLPEDGEEFRQAFEDRLRRREIEFAGVEWTAAQGGHSG</sequence>
<evidence type="ECO:0000313" key="1">
    <source>
        <dbReference type="EMBL" id="QJB01038.1"/>
    </source>
</evidence>
<dbReference type="AlphaFoldDB" id="A0A6M3M0M7"/>
<reference evidence="1" key="1">
    <citation type="submission" date="2020-03" db="EMBL/GenBank/DDBJ databases">
        <title>The deep terrestrial virosphere.</title>
        <authorList>
            <person name="Holmfeldt K."/>
            <person name="Nilsson E."/>
            <person name="Simone D."/>
            <person name="Lopez-Fernandez M."/>
            <person name="Wu X."/>
            <person name="de Brujin I."/>
            <person name="Lundin D."/>
            <person name="Andersson A."/>
            <person name="Bertilsson S."/>
            <person name="Dopson M."/>
        </authorList>
    </citation>
    <scope>NUCLEOTIDE SEQUENCE</scope>
    <source>
        <strain evidence="1">MM171A00153</strain>
        <strain evidence="2">MM171B00165</strain>
    </source>
</reference>
<proteinExistence type="predicted"/>
<protein>
    <submittedName>
        <fullName evidence="1">Uncharacterized protein</fullName>
    </submittedName>
</protein>
<gene>
    <name evidence="1" type="ORF">MM171A00153_0057</name>
    <name evidence="2" type="ORF">MM171B00165_0008</name>
</gene>
<evidence type="ECO:0000313" key="2">
    <source>
        <dbReference type="EMBL" id="QJB04832.1"/>
    </source>
</evidence>
<accession>A0A6M3M0M7</accession>